<dbReference type="OMA" id="WFHPYGR"/>
<dbReference type="OrthoDB" id="422736at2759"/>
<evidence type="ECO:0000256" key="1">
    <source>
        <dbReference type="SAM" id="MobiDB-lite"/>
    </source>
</evidence>
<reference evidence="3 4" key="2">
    <citation type="journal article" date="2012" name="PLoS Pathog.">
        <title>Diverse lifestyles and strategies of plant pathogenesis encoded in the genomes of eighteen Dothideomycetes fungi.</title>
        <authorList>
            <person name="Ohm R.A."/>
            <person name="Feau N."/>
            <person name="Henrissat B."/>
            <person name="Schoch C.L."/>
            <person name="Horwitz B.A."/>
            <person name="Barry K.W."/>
            <person name="Condon B.J."/>
            <person name="Copeland A.C."/>
            <person name="Dhillon B."/>
            <person name="Glaser F."/>
            <person name="Hesse C.N."/>
            <person name="Kosti I."/>
            <person name="LaButti K."/>
            <person name="Lindquist E.A."/>
            <person name="Lucas S."/>
            <person name="Salamov A.A."/>
            <person name="Bradshaw R.E."/>
            <person name="Ciuffetti L."/>
            <person name="Hamelin R.C."/>
            <person name="Kema G.H.J."/>
            <person name="Lawrence C."/>
            <person name="Scott J.A."/>
            <person name="Spatafora J.W."/>
            <person name="Turgeon B.G."/>
            <person name="de Wit P.J.G.M."/>
            <person name="Zhong S."/>
            <person name="Goodwin S.B."/>
            <person name="Grigoriev I.V."/>
        </authorList>
    </citation>
    <scope>NUCLEOTIDE SEQUENCE [LARGE SCALE GENOMIC DNA]</scope>
    <source>
        <strain evidence="4">NZE10 / CBS 128990</strain>
    </source>
</reference>
<dbReference type="EMBL" id="KB446543">
    <property type="protein sequence ID" value="EME40969.1"/>
    <property type="molecule type" value="Genomic_DNA"/>
</dbReference>
<organism evidence="3 4">
    <name type="scientific">Dothistroma septosporum (strain NZE10 / CBS 128990)</name>
    <name type="common">Red band needle blight fungus</name>
    <name type="synonym">Mycosphaerella pini</name>
    <dbReference type="NCBI Taxonomy" id="675120"/>
    <lineage>
        <taxon>Eukaryota</taxon>
        <taxon>Fungi</taxon>
        <taxon>Dikarya</taxon>
        <taxon>Ascomycota</taxon>
        <taxon>Pezizomycotina</taxon>
        <taxon>Dothideomycetes</taxon>
        <taxon>Dothideomycetidae</taxon>
        <taxon>Mycosphaerellales</taxon>
        <taxon>Mycosphaerellaceae</taxon>
        <taxon>Dothistroma</taxon>
    </lineage>
</organism>
<sequence length="454" mass="51718">MKLIWSIPAPLRETIQRFFESNDETDAVDPEDSVGLLNGNEKHHTPPSRLQRDLLNSRNRKAWLYLAFFGIILIFIALAAPTRRVARVELPFMPATAAARPRQEDRFLHIVISQAWSSEASVELCKTVLTASTLGYPTPWSANWNSTLDAEGRDVNTTLNKLEHISTWLSSMPEDRGDDVVVILSNNKSWFQVRPEVLLKRYFAILETGNKELGHHVSADVRDLRDVGEKVVFATQKRCPSKHEASCQGQEAGDKSVHYLSANFAMGSMKDLKTLWQHAAIRATELTARNATLDDHSVFVSLLADQQQYRHTIREQKNHAEDLPAQDEFQDFGIHLDLKNELSYTAALNTDDIEWIKYHNPTKPETRKWISPPDLYLPVDISISAPPLWTIDGTSTPLHNTWHDVQLLTSTSSNTIPAIIQRGHTSRPTLSTTWWEKMWFHPYGRRLLDTFVLT</sequence>
<keyword evidence="4" id="KW-1185">Reference proteome</keyword>
<dbReference type="HOGENOM" id="CLU_603512_0_0_1"/>
<dbReference type="AlphaFoldDB" id="N1PFS6"/>
<proteinExistence type="predicted"/>
<dbReference type="PANTHER" id="PTHR36587">
    <property type="entry name" value="EXPRESSION SITE-ASSOCIATED GENE 3 (ESAG3)-LIKE PROTEIN"/>
    <property type="match status" value="1"/>
</dbReference>
<dbReference type="PANTHER" id="PTHR36587:SF2">
    <property type="entry name" value="EXPRESSION SITE-ASSOCIATED GENE 3 (ESAG3)-LIKE PROTEIN"/>
    <property type="match status" value="1"/>
</dbReference>
<protein>
    <submittedName>
        <fullName evidence="3">Uncharacterized protein</fullName>
    </submittedName>
</protein>
<evidence type="ECO:0000313" key="4">
    <source>
        <dbReference type="Proteomes" id="UP000016933"/>
    </source>
</evidence>
<dbReference type="CDD" id="cd22997">
    <property type="entry name" value="GT_LH"/>
    <property type="match status" value="1"/>
</dbReference>
<reference evidence="4" key="1">
    <citation type="journal article" date="2012" name="PLoS Genet.">
        <title>The genomes of the fungal plant pathogens Cladosporium fulvum and Dothistroma septosporum reveal adaptation to different hosts and lifestyles but also signatures of common ancestry.</title>
        <authorList>
            <person name="de Wit P.J.G.M."/>
            <person name="van der Burgt A."/>
            <person name="Oekmen B."/>
            <person name="Stergiopoulos I."/>
            <person name="Abd-Elsalam K.A."/>
            <person name="Aerts A.L."/>
            <person name="Bahkali A.H."/>
            <person name="Beenen H.G."/>
            <person name="Chettri P."/>
            <person name="Cox M.P."/>
            <person name="Datema E."/>
            <person name="de Vries R.P."/>
            <person name="Dhillon B."/>
            <person name="Ganley A.R."/>
            <person name="Griffiths S.A."/>
            <person name="Guo Y."/>
            <person name="Hamelin R.C."/>
            <person name="Henrissat B."/>
            <person name="Kabir M.S."/>
            <person name="Jashni M.K."/>
            <person name="Kema G."/>
            <person name="Klaubauf S."/>
            <person name="Lapidus A."/>
            <person name="Levasseur A."/>
            <person name="Lindquist E."/>
            <person name="Mehrabi R."/>
            <person name="Ohm R.A."/>
            <person name="Owen T.J."/>
            <person name="Salamov A."/>
            <person name="Schwelm A."/>
            <person name="Schijlen E."/>
            <person name="Sun H."/>
            <person name="van den Burg H.A."/>
            <person name="van Ham R.C.H.J."/>
            <person name="Zhang S."/>
            <person name="Goodwin S.B."/>
            <person name="Grigoriev I.V."/>
            <person name="Collemare J."/>
            <person name="Bradshaw R.E."/>
        </authorList>
    </citation>
    <scope>NUCLEOTIDE SEQUENCE [LARGE SCALE GENOMIC DNA]</scope>
    <source>
        <strain evidence="4">NZE10 / CBS 128990</strain>
    </source>
</reference>
<gene>
    <name evidence="3" type="ORF">DOTSEDRAFT_74502</name>
</gene>
<dbReference type="STRING" id="675120.N1PFS6"/>
<feature type="non-terminal residue" evidence="3">
    <location>
        <position position="454"/>
    </location>
</feature>
<evidence type="ECO:0000313" key="3">
    <source>
        <dbReference type="EMBL" id="EME40969.1"/>
    </source>
</evidence>
<keyword evidence="2" id="KW-1133">Transmembrane helix</keyword>
<keyword evidence="2" id="KW-0472">Membrane</keyword>
<dbReference type="Proteomes" id="UP000016933">
    <property type="component" value="Unassembled WGS sequence"/>
</dbReference>
<feature type="transmembrane region" description="Helical" evidence="2">
    <location>
        <begin position="62"/>
        <end position="80"/>
    </location>
</feature>
<name>N1PFS6_DOTSN</name>
<feature type="region of interest" description="Disordered" evidence="1">
    <location>
        <begin position="25"/>
        <end position="49"/>
    </location>
</feature>
<evidence type="ECO:0000256" key="2">
    <source>
        <dbReference type="SAM" id="Phobius"/>
    </source>
</evidence>
<keyword evidence="2" id="KW-0812">Transmembrane</keyword>
<accession>N1PFS6</accession>
<dbReference type="eggNOG" id="ENOG502RV54">
    <property type="taxonomic scope" value="Eukaryota"/>
</dbReference>